<evidence type="ECO:0008006" key="3">
    <source>
        <dbReference type="Google" id="ProtNLM"/>
    </source>
</evidence>
<dbReference type="Proteomes" id="UP000176834">
    <property type="component" value="Unassembled WGS sequence"/>
</dbReference>
<accession>A0A1F8F3R1</accession>
<dbReference type="SUPFAM" id="SSF51197">
    <property type="entry name" value="Clavaminate synthase-like"/>
    <property type="match status" value="1"/>
</dbReference>
<sequence>MFPKKIILTSQDINSYNDNGYLIVKKLFGPDECKKLIELALKTADLTYKVRMSPDHESPEIKNFITDGRIADVVETLHNNMPIDWLGCQIHFRIPGSPFTKGWNPHQDNHYTRYPYGMGVSAIVALEDADRENGCLYAYPGSHKLPILEHEPHSTYAPNENLGNKCEIPTEFINRKVDLLMNQGDLYIQHGNLIHGSHANNSPTRSRLNMGILCIVHGQTYTSKAQSANRKPQPLRG</sequence>
<dbReference type="InterPro" id="IPR008775">
    <property type="entry name" value="Phytyl_CoA_dOase-like"/>
</dbReference>
<name>A0A1F8F3R1_9BACT</name>
<protein>
    <recommendedName>
        <fullName evidence="3">Phytanoyl-CoA dioxygenase</fullName>
    </recommendedName>
</protein>
<dbReference type="PANTHER" id="PTHR20883:SF48">
    <property type="entry name" value="ECTOINE DIOXYGENASE"/>
    <property type="match status" value="1"/>
</dbReference>
<dbReference type="AlphaFoldDB" id="A0A1F8F3R1"/>
<dbReference type="Gene3D" id="2.60.120.620">
    <property type="entry name" value="q2cbj1_9rhob like domain"/>
    <property type="match status" value="1"/>
</dbReference>
<evidence type="ECO:0000313" key="1">
    <source>
        <dbReference type="EMBL" id="OGN07777.1"/>
    </source>
</evidence>
<dbReference type="PANTHER" id="PTHR20883">
    <property type="entry name" value="PHYTANOYL-COA DIOXYGENASE DOMAIN CONTAINING 1"/>
    <property type="match status" value="1"/>
</dbReference>
<dbReference type="GO" id="GO:0005506">
    <property type="term" value="F:iron ion binding"/>
    <property type="evidence" value="ECO:0007669"/>
    <property type="project" value="UniProtKB-ARBA"/>
</dbReference>
<proteinExistence type="predicted"/>
<reference evidence="1 2" key="1">
    <citation type="journal article" date="2016" name="Nat. Commun.">
        <title>Thousands of microbial genomes shed light on interconnected biogeochemical processes in an aquifer system.</title>
        <authorList>
            <person name="Anantharaman K."/>
            <person name="Brown C.T."/>
            <person name="Hug L.A."/>
            <person name="Sharon I."/>
            <person name="Castelle C.J."/>
            <person name="Probst A.J."/>
            <person name="Thomas B.C."/>
            <person name="Singh A."/>
            <person name="Wilkins M.J."/>
            <person name="Karaoz U."/>
            <person name="Brodie E.L."/>
            <person name="Williams K.H."/>
            <person name="Hubbard S.S."/>
            <person name="Banfield J.F."/>
        </authorList>
    </citation>
    <scope>NUCLEOTIDE SEQUENCE [LARGE SCALE GENOMIC DNA]</scope>
</reference>
<gene>
    <name evidence="1" type="ORF">A3B86_02765</name>
</gene>
<organism evidence="1 2">
    <name type="scientific">Candidatus Yanofskybacteria bacterium RIFCSPHIGHO2_02_FULL_38_22b</name>
    <dbReference type="NCBI Taxonomy" id="1802673"/>
    <lineage>
        <taxon>Bacteria</taxon>
        <taxon>Candidatus Yanofskyibacteriota</taxon>
    </lineage>
</organism>
<dbReference type="GO" id="GO:0016706">
    <property type="term" value="F:2-oxoglutarate-dependent dioxygenase activity"/>
    <property type="evidence" value="ECO:0007669"/>
    <property type="project" value="UniProtKB-ARBA"/>
</dbReference>
<dbReference type="Pfam" id="PF05721">
    <property type="entry name" value="PhyH"/>
    <property type="match status" value="1"/>
</dbReference>
<dbReference type="EMBL" id="MGJN01000001">
    <property type="protein sequence ID" value="OGN07777.1"/>
    <property type="molecule type" value="Genomic_DNA"/>
</dbReference>
<comment type="caution">
    <text evidence="1">The sequence shown here is derived from an EMBL/GenBank/DDBJ whole genome shotgun (WGS) entry which is preliminary data.</text>
</comment>
<evidence type="ECO:0000313" key="2">
    <source>
        <dbReference type="Proteomes" id="UP000176834"/>
    </source>
</evidence>